<name>M4BGM3_HYAAE</name>
<reference evidence="1" key="2">
    <citation type="submission" date="2015-06" db="UniProtKB">
        <authorList>
            <consortium name="EnsemblProtists"/>
        </authorList>
    </citation>
    <scope>IDENTIFICATION</scope>
    <source>
        <strain evidence="1">Emoy2</strain>
    </source>
</reference>
<dbReference type="HOGENOM" id="CLU_2338046_0_0_1"/>
<dbReference type="AlphaFoldDB" id="M4BGM3"/>
<keyword evidence="2" id="KW-1185">Reference proteome</keyword>
<dbReference type="InParanoid" id="M4BGM3"/>
<dbReference type="EnsemblProtists" id="HpaT805444">
    <property type="protein sequence ID" value="HpaP805444"/>
    <property type="gene ID" value="HpaG805444"/>
</dbReference>
<sequence length="98" mass="11185">MQINSPMSWKLSTGSVSCLDSGCNGRRVFSSCLIRRWTSPTTPEFQCFATAIRLDTKGIKWEQEIWWVPIGLYAYGTSESASRQQLPSLRVWPSRFCC</sequence>
<dbReference type="Proteomes" id="UP000011713">
    <property type="component" value="Unassembled WGS sequence"/>
</dbReference>
<organism evidence="1 2">
    <name type="scientific">Hyaloperonospora arabidopsidis (strain Emoy2)</name>
    <name type="common">Downy mildew agent</name>
    <name type="synonym">Peronospora arabidopsidis</name>
    <dbReference type="NCBI Taxonomy" id="559515"/>
    <lineage>
        <taxon>Eukaryota</taxon>
        <taxon>Sar</taxon>
        <taxon>Stramenopiles</taxon>
        <taxon>Oomycota</taxon>
        <taxon>Peronosporomycetes</taxon>
        <taxon>Peronosporales</taxon>
        <taxon>Peronosporaceae</taxon>
        <taxon>Hyaloperonospora</taxon>
    </lineage>
</organism>
<reference evidence="2" key="1">
    <citation type="journal article" date="2010" name="Science">
        <title>Signatures of adaptation to obligate biotrophy in the Hyaloperonospora arabidopsidis genome.</title>
        <authorList>
            <person name="Baxter L."/>
            <person name="Tripathy S."/>
            <person name="Ishaque N."/>
            <person name="Boot N."/>
            <person name="Cabral A."/>
            <person name="Kemen E."/>
            <person name="Thines M."/>
            <person name="Ah-Fong A."/>
            <person name="Anderson R."/>
            <person name="Badejoko W."/>
            <person name="Bittner-Eddy P."/>
            <person name="Boore J.L."/>
            <person name="Chibucos M.C."/>
            <person name="Coates M."/>
            <person name="Dehal P."/>
            <person name="Delehaunty K."/>
            <person name="Dong S."/>
            <person name="Downton P."/>
            <person name="Dumas B."/>
            <person name="Fabro G."/>
            <person name="Fronick C."/>
            <person name="Fuerstenberg S.I."/>
            <person name="Fulton L."/>
            <person name="Gaulin E."/>
            <person name="Govers F."/>
            <person name="Hughes L."/>
            <person name="Humphray S."/>
            <person name="Jiang R.H."/>
            <person name="Judelson H."/>
            <person name="Kamoun S."/>
            <person name="Kyung K."/>
            <person name="Meijer H."/>
            <person name="Minx P."/>
            <person name="Morris P."/>
            <person name="Nelson J."/>
            <person name="Phuntumart V."/>
            <person name="Qutob D."/>
            <person name="Rehmany A."/>
            <person name="Rougon-Cardoso A."/>
            <person name="Ryden P."/>
            <person name="Torto-Alalibo T."/>
            <person name="Studholme D."/>
            <person name="Wang Y."/>
            <person name="Win J."/>
            <person name="Wood J."/>
            <person name="Clifton S.W."/>
            <person name="Rogers J."/>
            <person name="Van den Ackerveken G."/>
            <person name="Jones J.D."/>
            <person name="McDowell J.M."/>
            <person name="Beynon J."/>
            <person name="Tyler B.M."/>
        </authorList>
    </citation>
    <scope>NUCLEOTIDE SEQUENCE [LARGE SCALE GENOMIC DNA]</scope>
    <source>
        <strain evidence="2">Emoy2</strain>
    </source>
</reference>
<protein>
    <submittedName>
        <fullName evidence="1">Uncharacterized protein</fullName>
    </submittedName>
</protein>
<evidence type="ECO:0000313" key="1">
    <source>
        <dbReference type="EnsemblProtists" id="HpaP805444"/>
    </source>
</evidence>
<dbReference type="VEuPathDB" id="FungiDB:HpaG805444"/>
<evidence type="ECO:0000313" key="2">
    <source>
        <dbReference type="Proteomes" id="UP000011713"/>
    </source>
</evidence>
<proteinExistence type="predicted"/>
<accession>M4BGM3</accession>
<dbReference type="EMBL" id="JH598234">
    <property type="status" value="NOT_ANNOTATED_CDS"/>
    <property type="molecule type" value="Genomic_DNA"/>
</dbReference>